<comment type="pathway">
    <text evidence="9">Protein modification; lipoprotein biosynthesis (signal peptide cleavage).</text>
</comment>
<dbReference type="GO" id="GO:0006508">
    <property type="term" value="P:proteolysis"/>
    <property type="evidence" value="ECO:0007669"/>
    <property type="project" value="UniProtKB-KW"/>
</dbReference>
<dbReference type="OrthoDB" id="4308908at2"/>
<evidence type="ECO:0000256" key="7">
    <source>
        <dbReference type="ARBA" id="ARBA00022989"/>
    </source>
</evidence>
<comment type="catalytic activity">
    <reaction evidence="9 10">
        <text>Release of signal peptides from bacterial membrane prolipoproteins. Hydrolyzes -Xaa-Yaa-Zaa-|-(S,diacylglyceryl)Cys-, in which Xaa is hydrophobic (preferably Leu), and Yaa (Ala or Ser) and Zaa (Gly or Ala) have small, neutral side chains.</text>
        <dbReference type="EC" id="3.4.23.36"/>
    </reaction>
</comment>
<dbReference type="PANTHER" id="PTHR33695:SF1">
    <property type="entry name" value="LIPOPROTEIN SIGNAL PEPTIDASE"/>
    <property type="match status" value="1"/>
</dbReference>
<evidence type="ECO:0000256" key="10">
    <source>
        <dbReference type="RuleBase" id="RU000594"/>
    </source>
</evidence>
<reference evidence="12 13" key="1">
    <citation type="submission" date="2017-07" db="EMBL/GenBank/DDBJ databases">
        <title>Complete genome sequence of Actinoalloteichus hoggarensis DSM 45943, type strain of Actinoalloteichus hoggarensis.</title>
        <authorList>
            <person name="Ruckert C."/>
            <person name="Nouioui I."/>
            <person name="Willmese J."/>
            <person name="van Wezel G."/>
            <person name="Klenk H.-P."/>
            <person name="Kalinowski J."/>
            <person name="Zotchev S.B."/>
        </authorList>
    </citation>
    <scope>NUCLEOTIDE SEQUENCE [LARGE SCALE GENOMIC DNA]</scope>
    <source>
        <strain evidence="12 13">DSM 45943</strain>
    </source>
</reference>
<gene>
    <name evidence="12" type="primary">lspA2</name>
    <name evidence="9" type="synonym">lspA</name>
    <name evidence="12" type="ORF">AHOG_09520</name>
</gene>
<keyword evidence="4 9" id="KW-0812">Transmembrane</keyword>
<dbReference type="KEGG" id="ahg:AHOG_09520"/>
<dbReference type="InterPro" id="IPR001872">
    <property type="entry name" value="Peptidase_A8"/>
</dbReference>
<evidence type="ECO:0000256" key="4">
    <source>
        <dbReference type="ARBA" id="ARBA00022692"/>
    </source>
</evidence>
<keyword evidence="3 9" id="KW-0645">Protease</keyword>
<feature type="active site" evidence="9">
    <location>
        <position position="135"/>
    </location>
</feature>
<feature type="transmembrane region" description="Helical" evidence="9">
    <location>
        <begin position="25"/>
        <end position="43"/>
    </location>
</feature>
<dbReference type="EMBL" id="CP022521">
    <property type="protein sequence ID" value="ASO19548.1"/>
    <property type="molecule type" value="Genomic_DNA"/>
</dbReference>
<dbReference type="Pfam" id="PF01252">
    <property type="entry name" value="Peptidase_A8"/>
    <property type="match status" value="1"/>
</dbReference>
<evidence type="ECO:0000256" key="3">
    <source>
        <dbReference type="ARBA" id="ARBA00022670"/>
    </source>
</evidence>
<comment type="similarity">
    <text evidence="1 9 11">Belongs to the peptidase A8 family.</text>
</comment>
<keyword evidence="2 9" id="KW-1003">Cell membrane</keyword>
<dbReference type="NCBIfam" id="TIGR00077">
    <property type="entry name" value="lspA"/>
    <property type="match status" value="1"/>
</dbReference>
<comment type="function">
    <text evidence="9 10">This protein specifically catalyzes the removal of signal peptides from prolipoproteins.</text>
</comment>
<evidence type="ECO:0000313" key="12">
    <source>
        <dbReference type="EMBL" id="ASO19548.1"/>
    </source>
</evidence>
<evidence type="ECO:0000256" key="1">
    <source>
        <dbReference type="ARBA" id="ARBA00006139"/>
    </source>
</evidence>
<dbReference type="AlphaFoldDB" id="A0A221W1F4"/>
<dbReference type="PRINTS" id="PR00781">
    <property type="entry name" value="LIPOSIGPTASE"/>
</dbReference>
<dbReference type="EC" id="3.4.23.36" evidence="9"/>
<dbReference type="GO" id="GO:0005886">
    <property type="term" value="C:plasma membrane"/>
    <property type="evidence" value="ECO:0007669"/>
    <property type="project" value="UniProtKB-SubCell"/>
</dbReference>
<keyword evidence="12" id="KW-0449">Lipoprotein</keyword>
<dbReference type="PANTHER" id="PTHR33695">
    <property type="entry name" value="LIPOPROTEIN SIGNAL PEPTIDASE"/>
    <property type="match status" value="1"/>
</dbReference>
<evidence type="ECO:0000256" key="6">
    <source>
        <dbReference type="ARBA" id="ARBA00022801"/>
    </source>
</evidence>
<proteinExistence type="inferred from homology"/>
<protein>
    <recommendedName>
        <fullName evidence="9">Lipoprotein signal peptidase</fullName>
        <ecNumber evidence="9">3.4.23.36</ecNumber>
    </recommendedName>
    <alternativeName>
        <fullName evidence="9">Prolipoprotein signal peptidase</fullName>
    </alternativeName>
    <alternativeName>
        <fullName evidence="9">Signal peptidase II</fullName>
        <shortName evidence="9">SPase II</shortName>
    </alternativeName>
</protein>
<comment type="subcellular location">
    <subcellularLocation>
        <location evidence="9">Cell membrane</location>
        <topology evidence="9">Multi-pass membrane protein</topology>
    </subcellularLocation>
</comment>
<dbReference type="GO" id="GO:0004190">
    <property type="term" value="F:aspartic-type endopeptidase activity"/>
    <property type="evidence" value="ECO:0007669"/>
    <property type="project" value="UniProtKB-UniRule"/>
</dbReference>
<dbReference type="Proteomes" id="UP000204221">
    <property type="component" value="Chromosome"/>
</dbReference>
<dbReference type="HAMAP" id="MF_00161">
    <property type="entry name" value="LspA"/>
    <property type="match status" value="1"/>
</dbReference>
<dbReference type="PROSITE" id="PS00855">
    <property type="entry name" value="SPASE_II"/>
    <property type="match status" value="1"/>
</dbReference>
<evidence type="ECO:0000313" key="13">
    <source>
        <dbReference type="Proteomes" id="UP000204221"/>
    </source>
</evidence>
<feature type="transmembrane region" description="Helical" evidence="9">
    <location>
        <begin position="80"/>
        <end position="99"/>
    </location>
</feature>
<keyword evidence="8 9" id="KW-0472">Membrane</keyword>
<evidence type="ECO:0000256" key="2">
    <source>
        <dbReference type="ARBA" id="ARBA00022475"/>
    </source>
</evidence>
<accession>A0A221W1F4</accession>
<name>A0A221W1F4_9PSEU</name>
<feature type="active site" evidence="9">
    <location>
        <position position="149"/>
    </location>
</feature>
<feature type="transmembrane region" description="Helical" evidence="9">
    <location>
        <begin position="141"/>
        <end position="165"/>
    </location>
</feature>
<keyword evidence="7 9" id="KW-1133">Transmembrane helix</keyword>
<evidence type="ECO:0000256" key="11">
    <source>
        <dbReference type="RuleBase" id="RU004181"/>
    </source>
</evidence>
<keyword evidence="13" id="KW-1185">Reference proteome</keyword>
<organism evidence="12 13">
    <name type="scientific">Actinoalloteichus hoggarensis</name>
    <dbReference type="NCBI Taxonomy" id="1470176"/>
    <lineage>
        <taxon>Bacteria</taxon>
        <taxon>Bacillati</taxon>
        <taxon>Actinomycetota</taxon>
        <taxon>Actinomycetes</taxon>
        <taxon>Pseudonocardiales</taxon>
        <taxon>Pseudonocardiaceae</taxon>
        <taxon>Actinoalloteichus</taxon>
    </lineage>
</organism>
<keyword evidence="6 9" id="KW-0378">Hydrolase</keyword>
<evidence type="ECO:0000256" key="5">
    <source>
        <dbReference type="ARBA" id="ARBA00022750"/>
    </source>
</evidence>
<evidence type="ECO:0000256" key="9">
    <source>
        <dbReference type="HAMAP-Rule" id="MF_00161"/>
    </source>
</evidence>
<keyword evidence="5 9" id="KW-0064">Aspartyl protease</keyword>
<evidence type="ECO:0000256" key="8">
    <source>
        <dbReference type="ARBA" id="ARBA00023136"/>
    </source>
</evidence>
<dbReference type="UniPathway" id="UPA00665"/>
<sequence>MGRVLRVTAAASVPAAETAVRPLRVRLVIAAIAATLAVIDLVVKHLVEQAHPVDADFGLLSIRLAYNPGISFSMGASLPAWVVIAVTGAVTLGIAVYAWRTAPEVPNSARLALAMILAGATGNLVDRIADGAVTDYLYTGWFPTFNIADALLTCGVVLLILVTLLTEVRPRPAARPEPEPQDEPAS</sequence>
<feature type="transmembrane region" description="Helical" evidence="9">
    <location>
        <begin position="111"/>
        <end position="129"/>
    </location>
</feature>